<evidence type="ECO:0000256" key="1">
    <source>
        <dbReference type="ARBA" id="ARBA00007812"/>
    </source>
</evidence>
<evidence type="ECO:0000259" key="5">
    <source>
        <dbReference type="Pfam" id="PF02775"/>
    </source>
</evidence>
<dbReference type="InterPro" id="IPR029035">
    <property type="entry name" value="DHS-like_NAD/FAD-binding_dom"/>
</dbReference>
<organism evidence="7 8">
    <name type="scientific">Thauera sinica</name>
    <dbReference type="NCBI Taxonomy" id="2665146"/>
    <lineage>
        <taxon>Bacteria</taxon>
        <taxon>Pseudomonadati</taxon>
        <taxon>Pseudomonadota</taxon>
        <taxon>Betaproteobacteria</taxon>
        <taxon>Rhodocyclales</taxon>
        <taxon>Zoogloeaceae</taxon>
        <taxon>Thauera</taxon>
    </lineage>
</organism>
<evidence type="ECO:0000259" key="6">
    <source>
        <dbReference type="Pfam" id="PF02776"/>
    </source>
</evidence>
<comment type="similarity">
    <text evidence="1 3">Belongs to the TPP enzyme family.</text>
</comment>
<dbReference type="EMBL" id="JBHSOG010000024">
    <property type="protein sequence ID" value="MFC5769173.1"/>
    <property type="molecule type" value="Genomic_DNA"/>
</dbReference>
<accession>A0ABW1APZ9</accession>
<evidence type="ECO:0000256" key="3">
    <source>
        <dbReference type="RuleBase" id="RU362132"/>
    </source>
</evidence>
<dbReference type="PANTHER" id="PTHR18968:SF120">
    <property type="entry name" value="ACETOLACTATE SYNTHASE LARGE SUBUNIT"/>
    <property type="match status" value="1"/>
</dbReference>
<proteinExistence type="inferred from homology"/>
<dbReference type="SUPFAM" id="SSF52467">
    <property type="entry name" value="DHS-like NAD/FAD-binding domain"/>
    <property type="match status" value="1"/>
</dbReference>
<feature type="domain" description="Thiamine pyrophosphate enzyme central" evidence="4">
    <location>
        <begin position="197"/>
        <end position="334"/>
    </location>
</feature>
<dbReference type="PROSITE" id="PS00187">
    <property type="entry name" value="TPP_ENZYMES"/>
    <property type="match status" value="1"/>
</dbReference>
<feature type="domain" description="Thiamine pyrophosphate enzyme N-terminal TPP-binding" evidence="6">
    <location>
        <begin position="11"/>
        <end position="125"/>
    </location>
</feature>
<dbReference type="InterPro" id="IPR045229">
    <property type="entry name" value="TPP_enz"/>
</dbReference>
<dbReference type="NCBIfam" id="NF006052">
    <property type="entry name" value="PRK08199.1"/>
    <property type="match status" value="1"/>
</dbReference>
<name>A0ABW1APZ9_9RHOO</name>
<dbReference type="Proteomes" id="UP001595974">
    <property type="component" value="Unassembled WGS sequence"/>
</dbReference>
<dbReference type="CDD" id="cd00568">
    <property type="entry name" value="TPP_enzymes"/>
    <property type="match status" value="1"/>
</dbReference>
<sequence>MRNGLPANERNGGRVLVEALRVNGVDTVYCVPGESYLPVLDALHDTSGIQTIVTRHEGAAANMADAYGKLTGRPGICFVTRGPGATHAANGVHTAREDSTPMILFIGQVDTGFLGREAFQEIDYGQMFGSVAKWVAQIDRIERIPEIVARAFSVALSGRPGPVVVALPEDVLFGSGAVADVPPVRIARAAPAAADMAELRALLAQARRPLVVAGGSGWDAAACAALVRFVTASDLPLAASFRRQDLFDNRDRHYVGQLGLGVSPRLADRVREADLLLVIGARLGEASSSGYTLVESPEPRQTLIHIHADPQELGRVYRPTLPINAGMAQAAAALATLAPIEEPAWRDWTREVRADYERHSTPPPAHPELAGVDLAEVVGWLGKTLPDDAVVANGAGNYTVWVHRFFRYRRPATELAPTNGAMGYGLPAAIAAKLRHPARTVVCFAGDGCFMMYPQELATAVQYGAAVVIVLVNNGMLGTIRMHQEREYPGRISATRLVNPDFVALARAFGAHAERVERSADFPAAFARASEAGVPALIELCADPRQITPQARLD</sequence>
<dbReference type="CDD" id="cd07035">
    <property type="entry name" value="TPP_PYR_POX_like"/>
    <property type="match status" value="1"/>
</dbReference>
<protein>
    <submittedName>
        <fullName evidence="7">Thiamine pyrophosphate-binding protein</fullName>
    </submittedName>
</protein>
<dbReference type="Pfam" id="PF00205">
    <property type="entry name" value="TPP_enzyme_M"/>
    <property type="match status" value="1"/>
</dbReference>
<dbReference type="Gene3D" id="3.40.50.1220">
    <property type="entry name" value="TPP-binding domain"/>
    <property type="match status" value="1"/>
</dbReference>
<gene>
    <name evidence="7" type="ORF">ACFPTN_07280</name>
</gene>
<dbReference type="SUPFAM" id="SSF52518">
    <property type="entry name" value="Thiamin diphosphate-binding fold (THDP-binding)"/>
    <property type="match status" value="2"/>
</dbReference>
<evidence type="ECO:0000313" key="7">
    <source>
        <dbReference type="EMBL" id="MFC5769173.1"/>
    </source>
</evidence>
<evidence type="ECO:0000313" key="8">
    <source>
        <dbReference type="Proteomes" id="UP001595974"/>
    </source>
</evidence>
<dbReference type="Pfam" id="PF02775">
    <property type="entry name" value="TPP_enzyme_C"/>
    <property type="match status" value="1"/>
</dbReference>
<comment type="caution">
    <text evidence="7">The sequence shown here is derived from an EMBL/GenBank/DDBJ whole genome shotgun (WGS) entry which is preliminary data.</text>
</comment>
<dbReference type="InterPro" id="IPR012000">
    <property type="entry name" value="Thiamin_PyroP_enz_cen_dom"/>
</dbReference>
<dbReference type="Gene3D" id="3.40.50.970">
    <property type="match status" value="2"/>
</dbReference>
<keyword evidence="2 3" id="KW-0786">Thiamine pyrophosphate</keyword>
<dbReference type="InterPro" id="IPR000399">
    <property type="entry name" value="TPP-bd_CS"/>
</dbReference>
<keyword evidence="8" id="KW-1185">Reference proteome</keyword>
<reference evidence="8" key="1">
    <citation type="journal article" date="2019" name="Int. J. Syst. Evol. Microbiol.">
        <title>The Global Catalogue of Microorganisms (GCM) 10K type strain sequencing project: providing services to taxonomists for standard genome sequencing and annotation.</title>
        <authorList>
            <consortium name="The Broad Institute Genomics Platform"/>
            <consortium name="The Broad Institute Genome Sequencing Center for Infectious Disease"/>
            <person name="Wu L."/>
            <person name="Ma J."/>
        </authorList>
    </citation>
    <scope>NUCLEOTIDE SEQUENCE [LARGE SCALE GENOMIC DNA]</scope>
    <source>
        <strain evidence="8">SHR3</strain>
    </source>
</reference>
<feature type="domain" description="Thiamine pyrophosphate enzyme TPP-binding" evidence="5">
    <location>
        <begin position="394"/>
        <end position="539"/>
    </location>
</feature>
<dbReference type="PANTHER" id="PTHR18968">
    <property type="entry name" value="THIAMINE PYROPHOSPHATE ENZYMES"/>
    <property type="match status" value="1"/>
</dbReference>
<evidence type="ECO:0000256" key="2">
    <source>
        <dbReference type="ARBA" id="ARBA00023052"/>
    </source>
</evidence>
<dbReference type="InterPro" id="IPR029061">
    <property type="entry name" value="THDP-binding"/>
</dbReference>
<evidence type="ECO:0000259" key="4">
    <source>
        <dbReference type="Pfam" id="PF00205"/>
    </source>
</evidence>
<dbReference type="InterPro" id="IPR011766">
    <property type="entry name" value="TPP_enzyme_TPP-bd"/>
</dbReference>
<dbReference type="InterPro" id="IPR012001">
    <property type="entry name" value="Thiamin_PyroP_enz_TPP-bd_dom"/>
</dbReference>
<dbReference type="Pfam" id="PF02776">
    <property type="entry name" value="TPP_enzyme_N"/>
    <property type="match status" value="1"/>
</dbReference>
<dbReference type="RefSeq" id="WP_096451716.1">
    <property type="nucleotide sequence ID" value="NZ_JBHSOG010000024.1"/>
</dbReference>